<dbReference type="Gene3D" id="1.10.357.10">
    <property type="entry name" value="Tetracycline Repressor, domain 2"/>
    <property type="match status" value="1"/>
</dbReference>
<name>A5CMQ4_CLAM3</name>
<dbReference type="RefSeq" id="WP_011931538.1">
    <property type="nucleotide sequence ID" value="NC_009480.1"/>
</dbReference>
<dbReference type="EMBL" id="AM711867">
    <property type="protein sequence ID" value="CAN00340.1"/>
    <property type="molecule type" value="Genomic_DNA"/>
</dbReference>
<accession>A5CMQ4</accession>
<evidence type="ECO:0000259" key="1">
    <source>
        <dbReference type="Pfam" id="PF17929"/>
    </source>
</evidence>
<dbReference type="HOGENOM" id="CLU_092792_1_0_11"/>
<feature type="domain" description="Tetracyclin repressor-like C-terminal" evidence="1">
    <location>
        <begin position="35"/>
        <end position="154"/>
    </location>
</feature>
<dbReference type="eggNOG" id="COG1309">
    <property type="taxonomic scope" value="Bacteria"/>
</dbReference>
<dbReference type="AlphaFoldDB" id="A5CMQ4"/>
<reference evidence="2 3" key="1">
    <citation type="journal article" date="2008" name="J. Bacteriol.">
        <title>The genome sequence of the tomato-pathogenic actinomycete Clavibacter michiganensis subsp. michiganensis NCPPB382 reveals a large island involved in pathogenicity.</title>
        <authorList>
            <person name="Gartemann K.H."/>
            <person name="Abt B."/>
            <person name="Bekel T."/>
            <person name="Burger A."/>
            <person name="Engemann J."/>
            <person name="Flugel M."/>
            <person name="Gaigalat L."/>
            <person name="Goesmann A."/>
            <person name="Grafen I."/>
            <person name="Kalinowski J."/>
            <person name="Kaup O."/>
            <person name="Kirchner O."/>
            <person name="Krause L."/>
            <person name="Linke B."/>
            <person name="McHardy A."/>
            <person name="Meyer F."/>
            <person name="Pohle S."/>
            <person name="Ruckert C."/>
            <person name="Schneiker S."/>
            <person name="Zellermann E.M."/>
            <person name="Puhler A."/>
            <person name="Eichenlaub R."/>
            <person name="Kaiser O."/>
            <person name="Bartels D."/>
        </authorList>
    </citation>
    <scope>NUCLEOTIDE SEQUENCE [LARGE SCALE GENOMIC DNA]</scope>
    <source>
        <strain evidence="2 3">NCPPB 382</strain>
    </source>
</reference>
<dbReference type="InterPro" id="IPR041483">
    <property type="entry name" value="TetR_C_34"/>
</dbReference>
<protein>
    <submittedName>
        <fullName evidence="2">Transcriptional regulator</fullName>
    </submittedName>
</protein>
<organism evidence="2 3">
    <name type="scientific">Clavibacter michiganensis subsp. michiganensis (strain NCPPB 382)</name>
    <dbReference type="NCBI Taxonomy" id="443906"/>
    <lineage>
        <taxon>Bacteria</taxon>
        <taxon>Bacillati</taxon>
        <taxon>Actinomycetota</taxon>
        <taxon>Actinomycetes</taxon>
        <taxon>Micrococcales</taxon>
        <taxon>Microbacteriaceae</taxon>
        <taxon>Clavibacter</taxon>
    </lineage>
</organism>
<keyword evidence="3" id="KW-1185">Reference proteome</keyword>
<dbReference type="OrthoDB" id="6637160at2"/>
<gene>
    <name evidence="2" type="ordered locus">CMM_0318</name>
</gene>
<dbReference type="Pfam" id="PF17929">
    <property type="entry name" value="TetR_C_34"/>
    <property type="match status" value="1"/>
</dbReference>
<sequence length="159" mass="16845">MELLDVFLGDWLTALSAELDAGVDARRGSEVRARQLADVLAGSLAGRGVLCDLFGAQGGVLEHDVSVEVVTRHKRASLARLTTATDLVRRHVPELGDGAQSFCLMSLVTARALASYVPPPASLIAAYAEDPALGVLHFDFRHALRDAFTASLLGALPRA</sequence>
<dbReference type="Proteomes" id="UP000001564">
    <property type="component" value="Chromosome"/>
</dbReference>
<proteinExistence type="predicted"/>
<evidence type="ECO:0000313" key="3">
    <source>
        <dbReference type="Proteomes" id="UP000001564"/>
    </source>
</evidence>
<evidence type="ECO:0000313" key="2">
    <source>
        <dbReference type="EMBL" id="CAN00340.1"/>
    </source>
</evidence>
<dbReference type="KEGG" id="cmi:CMM_0318"/>